<dbReference type="Gene3D" id="3.40.50.300">
    <property type="entry name" value="P-loop containing nucleotide triphosphate hydrolases"/>
    <property type="match status" value="1"/>
</dbReference>
<dbReference type="GeneID" id="105309114"/>
<comment type="similarity">
    <text evidence="1">Belongs to the TRAFAC class TrmE-Era-EngA-EngB-Septin-like GTPase superfamily. AIG1/Toc34/Toc159-like paraseptin GTPase family. IAN subfamily.</text>
</comment>
<sequence length="127" mass="14074">DEEQKTVALVKAIFGESAMKHVMVSFTHKDGLEGQRLSDFTDGADVDLKNILAECGDHYCAFSNHGEPGTAEKDAQVHELVGLIDKMVQGNEGTHFSDAVYKDTEERLNDRAEQLKKIRRGNLKRGA</sequence>
<dbReference type="Pfam" id="PF04548">
    <property type="entry name" value="AIG1"/>
    <property type="match status" value="1"/>
</dbReference>
<dbReference type="OrthoDB" id="8954335at2759"/>
<dbReference type="InterPro" id="IPR045058">
    <property type="entry name" value="GIMA/IAN/Toc"/>
</dbReference>
<evidence type="ECO:0000313" key="5">
    <source>
        <dbReference type="Proteomes" id="UP000515202"/>
    </source>
</evidence>
<dbReference type="KEGG" id="pvp:105309114"/>
<dbReference type="RefSeq" id="XP_011383510.1">
    <property type="nucleotide sequence ID" value="XM_011385208.1"/>
</dbReference>
<reference evidence="6" key="1">
    <citation type="submission" date="2025-08" db="UniProtKB">
        <authorList>
            <consortium name="RefSeq"/>
        </authorList>
    </citation>
    <scope>IDENTIFICATION</scope>
    <source>
        <tissue evidence="6">Kidney</tissue>
    </source>
</reference>
<dbReference type="PANTHER" id="PTHR10903">
    <property type="entry name" value="GTPASE, IMAP FAMILY MEMBER-RELATED"/>
    <property type="match status" value="1"/>
</dbReference>
<keyword evidence="2" id="KW-0547">Nucleotide-binding</keyword>
<dbReference type="Proteomes" id="UP000515202">
    <property type="component" value="Unplaced"/>
</dbReference>
<gene>
    <name evidence="6" type="primary">LOC105309114</name>
</gene>
<keyword evidence="5" id="KW-1185">Reference proteome</keyword>
<protein>
    <submittedName>
        <fullName evidence="6">GTPase IMAP family member 7</fullName>
    </submittedName>
</protein>
<evidence type="ECO:0000256" key="2">
    <source>
        <dbReference type="ARBA" id="ARBA00022741"/>
    </source>
</evidence>
<feature type="domain" description="AIG1-type G" evidence="4">
    <location>
        <begin position="1"/>
        <end position="105"/>
    </location>
</feature>
<dbReference type="AlphaFoldDB" id="A0A6P3RLE0"/>
<dbReference type="GO" id="GO:0005525">
    <property type="term" value="F:GTP binding"/>
    <property type="evidence" value="ECO:0007669"/>
    <property type="project" value="UniProtKB-KW"/>
</dbReference>
<name>A0A6P3RLE0_PTEVA</name>
<organism evidence="5 6">
    <name type="scientific">Pteropus vampyrus</name>
    <name type="common">Large flying fox</name>
    <dbReference type="NCBI Taxonomy" id="132908"/>
    <lineage>
        <taxon>Eukaryota</taxon>
        <taxon>Metazoa</taxon>
        <taxon>Chordata</taxon>
        <taxon>Craniata</taxon>
        <taxon>Vertebrata</taxon>
        <taxon>Euteleostomi</taxon>
        <taxon>Mammalia</taxon>
        <taxon>Eutheria</taxon>
        <taxon>Laurasiatheria</taxon>
        <taxon>Chiroptera</taxon>
        <taxon>Yinpterochiroptera</taxon>
        <taxon>Pteropodoidea</taxon>
        <taxon>Pteropodidae</taxon>
        <taxon>Pteropodinae</taxon>
        <taxon>Pteropus</taxon>
    </lineage>
</organism>
<evidence type="ECO:0000259" key="4">
    <source>
        <dbReference type="PROSITE" id="PS51720"/>
    </source>
</evidence>
<dbReference type="PANTHER" id="PTHR10903:SF170">
    <property type="entry name" value="GTPASE IMAP FAMILY MEMBER 7"/>
    <property type="match status" value="1"/>
</dbReference>
<accession>A0A6P3RLE0</accession>
<dbReference type="InterPro" id="IPR006703">
    <property type="entry name" value="G_AIG1"/>
</dbReference>
<evidence type="ECO:0000313" key="6">
    <source>
        <dbReference type="RefSeq" id="XP_011383510.1"/>
    </source>
</evidence>
<dbReference type="PROSITE" id="PS51720">
    <property type="entry name" value="G_AIG1"/>
    <property type="match status" value="1"/>
</dbReference>
<dbReference type="InterPro" id="IPR027417">
    <property type="entry name" value="P-loop_NTPase"/>
</dbReference>
<evidence type="ECO:0000256" key="3">
    <source>
        <dbReference type="ARBA" id="ARBA00023134"/>
    </source>
</evidence>
<evidence type="ECO:0000256" key="1">
    <source>
        <dbReference type="ARBA" id="ARBA00008535"/>
    </source>
</evidence>
<keyword evidence="3" id="KW-0342">GTP-binding</keyword>
<feature type="non-terminal residue" evidence="6">
    <location>
        <position position="1"/>
    </location>
</feature>
<proteinExistence type="inferred from homology"/>